<dbReference type="RefSeq" id="WP_132539929.1">
    <property type="nucleotide sequence ID" value="NZ_SLWY01000006.1"/>
</dbReference>
<comment type="similarity">
    <text evidence="2 8">Belongs to the metallo-dependent hydrolases superfamily. ATZ/TRZ family.</text>
</comment>
<dbReference type="SUPFAM" id="SSF51556">
    <property type="entry name" value="Metallo-dependent hydrolases"/>
    <property type="match status" value="1"/>
</dbReference>
<dbReference type="Proteomes" id="UP000295765">
    <property type="component" value="Unassembled WGS sequence"/>
</dbReference>
<comment type="function">
    <text evidence="8">Catalyzes the hydrolytic deamination of guanine, producing xanthine and ammonia.</text>
</comment>
<dbReference type="EC" id="3.5.4.3" evidence="3 7"/>
<dbReference type="PANTHER" id="PTHR11271">
    <property type="entry name" value="GUANINE DEAMINASE"/>
    <property type="match status" value="1"/>
</dbReference>
<proteinExistence type="inferred from homology"/>
<protein>
    <recommendedName>
        <fullName evidence="3 7">Guanine deaminase</fullName>
        <shortName evidence="8">Guanase</shortName>
        <ecNumber evidence="3 7">3.5.4.3</ecNumber>
    </recommendedName>
    <alternativeName>
        <fullName evidence="8">Guanine aminohydrolase</fullName>
    </alternativeName>
</protein>
<evidence type="ECO:0000313" key="11">
    <source>
        <dbReference type="Proteomes" id="UP000295765"/>
    </source>
</evidence>
<dbReference type="SUPFAM" id="SSF51338">
    <property type="entry name" value="Composite domain of metallo-dependent hydrolases"/>
    <property type="match status" value="1"/>
</dbReference>
<comment type="pathway">
    <text evidence="1 8">Purine metabolism; guanine degradation; xanthine from guanine: step 1/1.</text>
</comment>
<dbReference type="GO" id="GO:0008892">
    <property type="term" value="F:guanine deaminase activity"/>
    <property type="evidence" value="ECO:0007669"/>
    <property type="project" value="UniProtKB-UniRule"/>
</dbReference>
<dbReference type="FunFam" id="3.20.20.140:FF:000022">
    <property type="entry name" value="Guanine deaminase"/>
    <property type="match status" value="1"/>
</dbReference>
<evidence type="ECO:0000313" key="10">
    <source>
        <dbReference type="EMBL" id="TCO81908.1"/>
    </source>
</evidence>
<evidence type="ECO:0000256" key="2">
    <source>
        <dbReference type="ARBA" id="ARBA00006745"/>
    </source>
</evidence>
<evidence type="ECO:0000256" key="7">
    <source>
        <dbReference type="NCBIfam" id="TIGR02967"/>
    </source>
</evidence>
<dbReference type="OrthoDB" id="9787621at2"/>
<comment type="caution">
    <text evidence="10">The sequence shown here is derived from an EMBL/GenBank/DDBJ whole genome shotgun (WGS) entry which is preliminary data.</text>
</comment>
<dbReference type="Gene3D" id="2.30.40.10">
    <property type="entry name" value="Urease, subunit C, domain 1"/>
    <property type="match status" value="1"/>
</dbReference>
<keyword evidence="4 8" id="KW-0479">Metal-binding</keyword>
<reference evidence="10 11" key="1">
    <citation type="submission" date="2019-03" db="EMBL/GenBank/DDBJ databases">
        <title>Genomic Encyclopedia of Type Strains, Phase IV (KMG-IV): sequencing the most valuable type-strain genomes for metagenomic binning, comparative biology and taxonomic classification.</title>
        <authorList>
            <person name="Goeker M."/>
        </authorList>
    </citation>
    <scope>NUCLEOTIDE SEQUENCE [LARGE SCALE GENOMIC DNA]</scope>
    <source>
        <strain evidence="10 11">DSM 25287</strain>
    </source>
</reference>
<keyword evidence="5 8" id="KW-0378">Hydrolase</keyword>
<gene>
    <name evidence="10" type="ORF">EV699_1062</name>
</gene>
<evidence type="ECO:0000256" key="4">
    <source>
        <dbReference type="ARBA" id="ARBA00022723"/>
    </source>
</evidence>
<feature type="domain" description="Amidohydrolase-related" evidence="9">
    <location>
        <begin position="73"/>
        <end position="433"/>
    </location>
</feature>
<evidence type="ECO:0000259" key="9">
    <source>
        <dbReference type="Pfam" id="PF01979"/>
    </source>
</evidence>
<sequence>MHETSSRPVALRGRILHCLRDPGDGGDAGALEGFDDGLLLIEHGRVARLGPAAELLPGLPAHIEVHDHRGRLIVPGFVDTHIHFPQIDVIASYGEQLLEWLERYVFPAERRFEDLAHGQAMAPLFLDQLLRNGTTTALALCTVHPQSVDALLAAAQQRGMRLIAGKVLMDRHCPEFLRDDPERAYRESKALIERWHGVDRLAYAITPRFAPTSTEAQLEAAGRLAREHPDVYVQTHVAENRKEVAWVASLFPWARSYLDVYDHYGLLRERAIYAHCVWLDAVDRARLAASGAAAAFCPTSNLFLGSGLYDLAAMDAAGACSSLATDVGAGTSYSMLRTLAEAYKVLQLQGQRLTPARALYLATLAGARALGLAGRVGNFEPGREADAVVLDSAGTALTARRAAVVRDHDVLEEWFALFTLGDDRNVAATYLQGAAAWERGSA</sequence>
<dbReference type="NCBIfam" id="TIGR02967">
    <property type="entry name" value="guan_deamin"/>
    <property type="match status" value="1"/>
</dbReference>
<dbReference type="InterPro" id="IPR032466">
    <property type="entry name" value="Metal_Hydrolase"/>
</dbReference>
<evidence type="ECO:0000256" key="8">
    <source>
        <dbReference type="RuleBase" id="RU366009"/>
    </source>
</evidence>
<organism evidence="10 11">
    <name type="scientific">Plasticicumulans lactativorans</name>
    <dbReference type="NCBI Taxonomy" id="1133106"/>
    <lineage>
        <taxon>Bacteria</taxon>
        <taxon>Pseudomonadati</taxon>
        <taxon>Pseudomonadota</taxon>
        <taxon>Gammaproteobacteria</taxon>
        <taxon>Candidatus Competibacteraceae</taxon>
        <taxon>Plasticicumulans</taxon>
    </lineage>
</organism>
<dbReference type="Pfam" id="PF01979">
    <property type="entry name" value="Amidohydro_1"/>
    <property type="match status" value="1"/>
</dbReference>
<dbReference type="InterPro" id="IPR051607">
    <property type="entry name" value="Metallo-dep_hydrolases"/>
</dbReference>
<dbReference type="UniPathway" id="UPA00603">
    <property type="reaction ID" value="UER00660"/>
</dbReference>
<evidence type="ECO:0000256" key="6">
    <source>
        <dbReference type="ARBA" id="ARBA00022833"/>
    </source>
</evidence>
<evidence type="ECO:0000256" key="1">
    <source>
        <dbReference type="ARBA" id="ARBA00004984"/>
    </source>
</evidence>
<dbReference type="NCBIfam" id="NF006679">
    <property type="entry name" value="PRK09228.1"/>
    <property type="match status" value="1"/>
</dbReference>
<dbReference type="InterPro" id="IPR014311">
    <property type="entry name" value="Guanine_deaminase"/>
</dbReference>
<dbReference type="InterPro" id="IPR006680">
    <property type="entry name" value="Amidohydro-rel"/>
</dbReference>
<dbReference type="EMBL" id="SLWY01000006">
    <property type="protein sequence ID" value="TCO81908.1"/>
    <property type="molecule type" value="Genomic_DNA"/>
</dbReference>
<dbReference type="InterPro" id="IPR011059">
    <property type="entry name" value="Metal-dep_hydrolase_composite"/>
</dbReference>
<comment type="catalytic activity">
    <reaction evidence="8">
        <text>guanine + H2O + H(+) = xanthine + NH4(+)</text>
        <dbReference type="Rhea" id="RHEA:14665"/>
        <dbReference type="ChEBI" id="CHEBI:15377"/>
        <dbReference type="ChEBI" id="CHEBI:15378"/>
        <dbReference type="ChEBI" id="CHEBI:16235"/>
        <dbReference type="ChEBI" id="CHEBI:17712"/>
        <dbReference type="ChEBI" id="CHEBI:28938"/>
        <dbReference type="EC" id="3.5.4.3"/>
    </reaction>
</comment>
<evidence type="ECO:0000256" key="3">
    <source>
        <dbReference type="ARBA" id="ARBA00012781"/>
    </source>
</evidence>
<dbReference type="GO" id="GO:0006147">
    <property type="term" value="P:guanine catabolic process"/>
    <property type="evidence" value="ECO:0007669"/>
    <property type="project" value="UniProtKB-UniRule"/>
</dbReference>
<dbReference type="Gene3D" id="3.20.20.140">
    <property type="entry name" value="Metal-dependent hydrolases"/>
    <property type="match status" value="1"/>
</dbReference>
<dbReference type="GO" id="GO:0008270">
    <property type="term" value="F:zinc ion binding"/>
    <property type="evidence" value="ECO:0007669"/>
    <property type="project" value="UniProtKB-UniRule"/>
</dbReference>
<keyword evidence="11" id="KW-1185">Reference proteome</keyword>
<comment type="cofactor">
    <cofactor evidence="8">
        <name>Zn(2+)</name>
        <dbReference type="ChEBI" id="CHEBI:29105"/>
    </cofactor>
    <text evidence="8">Binds 1 zinc ion per subunit.</text>
</comment>
<dbReference type="AlphaFoldDB" id="A0A4R2L7F8"/>
<dbReference type="GO" id="GO:0005829">
    <property type="term" value="C:cytosol"/>
    <property type="evidence" value="ECO:0007669"/>
    <property type="project" value="TreeGrafter"/>
</dbReference>
<name>A0A4R2L7F8_9GAMM</name>
<dbReference type="PANTHER" id="PTHR11271:SF6">
    <property type="entry name" value="GUANINE DEAMINASE"/>
    <property type="match status" value="1"/>
</dbReference>
<accession>A0A4R2L7F8</accession>
<keyword evidence="6 8" id="KW-0862">Zinc</keyword>
<evidence type="ECO:0000256" key="5">
    <source>
        <dbReference type="ARBA" id="ARBA00022801"/>
    </source>
</evidence>